<dbReference type="EMBL" id="CM039438">
    <property type="protein sequence ID" value="KAI4301785.1"/>
    <property type="molecule type" value="Genomic_DNA"/>
</dbReference>
<gene>
    <name evidence="1" type="ORF">L6164_035032</name>
</gene>
<accession>A0ACB9KWW8</accession>
<organism evidence="1 2">
    <name type="scientific">Bauhinia variegata</name>
    <name type="common">Purple orchid tree</name>
    <name type="synonym">Phanera variegata</name>
    <dbReference type="NCBI Taxonomy" id="167791"/>
    <lineage>
        <taxon>Eukaryota</taxon>
        <taxon>Viridiplantae</taxon>
        <taxon>Streptophyta</taxon>
        <taxon>Embryophyta</taxon>
        <taxon>Tracheophyta</taxon>
        <taxon>Spermatophyta</taxon>
        <taxon>Magnoliopsida</taxon>
        <taxon>eudicotyledons</taxon>
        <taxon>Gunneridae</taxon>
        <taxon>Pentapetalae</taxon>
        <taxon>rosids</taxon>
        <taxon>fabids</taxon>
        <taxon>Fabales</taxon>
        <taxon>Fabaceae</taxon>
        <taxon>Cercidoideae</taxon>
        <taxon>Cercideae</taxon>
        <taxon>Bauhiniinae</taxon>
        <taxon>Bauhinia</taxon>
    </lineage>
</organism>
<dbReference type="Proteomes" id="UP000828941">
    <property type="component" value="Chromosome 13"/>
</dbReference>
<reference evidence="1 2" key="1">
    <citation type="journal article" date="2022" name="DNA Res.">
        <title>Chromosomal-level genome assembly of the orchid tree Bauhinia variegata (Leguminosae; Cercidoideae) supports the allotetraploid origin hypothesis of Bauhinia.</title>
        <authorList>
            <person name="Zhong Y."/>
            <person name="Chen Y."/>
            <person name="Zheng D."/>
            <person name="Pang J."/>
            <person name="Liu Y."/>
            <person name="Luo S."/>
            <person name="Meng S."/>
            <person name="Qian L."/>
            <person name="Wei D."/>
            <person name="Dai S."/>
            <person name="Zhou R."/>
        </authorList>
    </citation>
    <scope>NUCLEOTIDE SEQUENCE [LARGE SCALE GENOMIC DNA]</scope>
    <source>
        <strain evidence="1">BV-YZ2020</strain>
    </source>
</reference>
<sequence>MFQNVVHALNGGRHDCAESQKLIRGTVVLMKKNVLDFNDFTASFMDHLDEFVGNGVAFQLISAVHTASGNVNNLFTF</sequence>
<name>A0ACB9KWW8_BAUVA</name>
<keyword evidence="2" id="KW-1185">Reference proteome</keyword>
<protein>
    <submittedName>
        <fullName evidence="1">Uncharacterized protein</fullName>
    </submittedName>
</protein>
<proteinExistence type="predicted"/>
<comment type="caution">
    <text evidence="1">The sequence shown here is derived from an EMBL/GenBank/DDBJ whole genome shotgun (WGS) entry which is preliminary data.</text>
</comment>
<evidence type="ECO:0000313" key="1">
    <source>
        <dbReference type="EMBL" id="KAI4301785.1"/>
    </source>
</evidence>
<evidence type="ECO:0000313" key="2">
    <source>
        <dbReference type="Proteomes" id="UP000828941"/>
    </source>
</evidence>